<dbReference type="PANTHER" id="PTHR42743">
    <property type="entry name" value="AMINO-ACID AMINOTRANSFERASE"/>
    <property type="match status" value="1"/>
</dbReference>
<organism evidence="15 16">
    <name type="scientific">Cycloclasticus pugetii</name>
    <dbReference type="NCBI Taxonomy" id="34068"/>
    <lineage>
        <taxon>Bacteria</taxon>
        <taxon>Pseudomonadati</taxon>
        <taxon>Pseudomonadota</taxon>
        <taxon>Gammaproteobacteria</taxon>
        <taxon>Thiotrichales</taxon>
        <taxon>Piscirickettsiaceae</taxon>
        <taxon>Cycloclasticus</taxon>
    </lineage>
</organism>
<keyword evidence="15" id="KW-0032">Aminotransferase</keyword>
<evidence type="ECO:0000256" key="12">
    <source>
        <dbReference type="NCBIfam" id="TIGR03461"/>
    </source>
</evidence>
<evidence type="ECO:0000256" key="2">
    <source>
        <dbReference type="ARBA" id="ARBA00009320"/>
    </source>
</evidence>
<dbReference type="PROSITE" id="PS00770">
    <property type="entry name" value="AA_TRANSFER_CLASS_4"/>
    <property type="match status" value="1"/>
</dbReference>
<dbReference type="NCBIfam" id="NF004761">
    <property type="entry name" value="PRK06092.1"/>
    <property type="match status" value="1"/>
</dbReference>
<proteinExistence type="inferred from homology"/>
<gene>
    <name evidence="15" type="ORF">L196_04616</name>
</gene>
<evidence type="ECO:0000313" key="15">
    <source>
        <dbReference type="EMBL" id="EPD13790.1"/>
    </source>
</evidence>
<dbReference type="PANTHER" id="PTHR42743:SF2">
    <property type="entry name" value="AMINODEOXYCHORISMATE LYASE"/>
    <property type="match status" value="1"/>
</dbReference>
<keyword evidence="15" id="KW-0808">Transferase</keyword>
<comment type="cofactor">
    <cofactor evidence="1 14">
        <name>pyridoxal 5'-phosphate</name>
        <dbReference type="ChEBI" id="CHEBI:597326"/>
    </cofactor>
</comment>
<evidence type="ECO:0000256" key="10">
    <source>
        <dbReference type="ARBA" id="ARBA00054027"/>
    </source>
</evidence>
<evidence type="ECO:0000256" key="8">
    <source>
        <dbReference type="ARBA" id="ARBA00035676"/>
    </source>
</evidence>
<dbReference type="SUPFAM" id="SSF56752">
    <property type="entry name" value="D-aminoacid aminotransferase-like PLP-dependent enzymes"/>
    <property type="match status" value="1"/>
</dbReference>
<dbReference type="EMBL" id="ASHL01000002">
    <property type="protein sequence ID" value="EPD13790.1"/>
    <property type="molecule type" value="Genomic_DNA"/>
</dbReference>
<evidence type="ECO:0000256" key="3">
    <source>
        <dbReference type="ARBA" id="ARBA00011738"/>
    </source>
</evidence>
<dbReference type="Pfam" id="PF01063">
    <property type="entry name" value="Aminotran_4"/>
    <property type="match status" value="1"/>
</dbReference>
<dbReference type="InterPro" id="IPR001544">
    <property type="entry name" value="Aminotrans_IV"/>
</dbReference>
<comment type="caution">
    <text evidence="15">The sequence shown here is derived from an EMBL/GenBank/DDBJ whole genome shotgun (WGS) entry which is preliminary data.</text>
</comment>
<dbReference type="GO" id="GO:0046656">
    <property type="term" value="P:folic acid biosynthetic process"/>
    <property type="evidence" value="ECO:0007669"/>
    <property type="project" value="UniProtKB-KW"/>
</dbReference>
<comment type="pathway">
    <text evidence="7">Cofactor biosynthesis; tetrahydrofolate biosynthesis; 4-aminobenzoate from chorismate: step 2/2.</text>
</comment>
<dbReference type="GO" id="GO:0005829">
    <property type="term" value="C:cytosol"/>
    <property type="evidence" value="ECO:0007669"/>
    <property type="project" value="TreeGrafter"/>
</dbReference>
<evidence type="ECO:0000256" key="13">
    <source>
        <dbReference type="RuleBase" id="RU004106"/>
    </source>
</evidence>
<keyword evidence="5" id="KW-0289">Folate biosynthesis</keyword>
<comment type="similarity">
    <text evidence="2 13">Belongs to the class-IV pyridoxal-phosphate-dependent aminotransferase family.</text>
</comment>
<comment type="subunit">
    <text evidence="3">Homodimer.</text>
</comment>
<comment type="function">
    <text evidence="10">Involved in the biosynthesis of p-aminobenzoate (PABA), a precursor of tetrahydrofolate. Converts 4-amino-4-deoxychorismate into 4-aminobenzoate (PABA) and pyruvate.</text>
</comment>
<keyword evidence="6" id="KW-0456">Lyase</keyword>
<evidence type="ECO:0000256" key="6">
    <source>
        <dbReference type="ARBA" id="ARBA00023239"/>
    </source>
</evidence>
<keyword evidence="16" id="KW-1185">Reference proteome</keyword>
<protein>
    <recommendedName>
        <fullName evidence="11 12">Aminodeoxychorismate lyase</fullName>
        <ecNumber evidence="8 12">4.1.3.38</ecNumber>
    </recommendedName>
</protein>
<dbReference type="AlphaFoldDB" id="A0AB33Z3B6"/>
<dbReference type="InterPro" id="IPR036038">
    <property type="entry name" value="Aminotransferase-like"/>
</dbReference>
<dbReference type="GO" id="GO:0030170">
    <property type="term" value="F:pyridoxal phosphate binding"/>
    <property type="evidence" value="ECO:0007669"/>
    <property type="project" value="InterPro"/>
</dbReference>
<evidence type="ECO:0000256" key="14">
    <source>
        <dbReference type="RuleBase" id="RU004516"/>
    </source>
</evidence>
<dbReference type="InterPro" id="IPR017824">
    <property type="entry name" value="Aminodeoxychorismate_lyase_IV"/>
</dbReference>
<dbReference type="InterPro" id="IPR050571">
    <property type="entry name" value="Class-IV_PLP-Dep_Aminotrnsfr"/>
</dbReference>
<dbReference type="GO" id="GO:0008483">
    <property type="term" value="F:transaminase activity"/>
    <property type="evidence" value="ECO:0007669"/>
    <property type="project" value="UniProtKB-KW"/>
</dbReference>
<dbReference type="Proteomes" id="UP000015462">
    <property type="component" value="Unassembled WGS sequence"/>
</dbReference>
<accession>A0AB33Z3B6</accession>
<dbReference type="GO" id="GO:0008153">
    <property type="term" value="P:4-aminobenzoate biosynthetic process"/>
    <property type="evidence" value="ECO:0007669"/>
    <property type="project" value="UniProtKB-UniRule"/>
</dbReference>
<dbReference type="Gene3D" id="3.20.10.10">
    <property type="entry name" value="D-amino Acid Aminotransferase, subunit A, domain 2"/>
    <property type="match status" value="1"/>
</dbReference>
<evidence type="ECO:0000256" key="1">
    <source>
        <dbReference type="ARBA" id="ARBA00001933"/>
    </source>
</evidence>
<comment type="catalytic activity">
    <reaction evidence="9">
        <text>4-amino-4-deoxychorismate = 4-aminobenzoate + pyruvate + H(+)</text>
        <dbReference type="Rhea" id="RHEA:16201"/>
        <dbReference type="ChEBI" id="CHEBI:15361"/>
        <dbReference type="ChEBI" id="CHEBI:15378"/>
        <dbReference type="ChEBI" id="CHEBI:17836"/>
        <dbReference type="ChEBI" id="CHEBI:58406"/>
        <dbReference type="EC" id="4.1.3.38"/>
    </reaction>
</comment>
<evidence type="ECO:0000256" key="7">
    <source>
        <dbReference type="ARBA" id="ARBA00035633"/>
    </source>
</evidence>
<evidence type="ECO:0000256" key="4">
    <source>
        <dbReference type="ARBA" id="ARBA00022898"/>
    </source>
</evidence>
<evidence type="ECO:0000313" key="16">
    <source>
        <dbReference type="Proteomes" id="UP000015462"/>
    </source>
</evidence>
<keyword evidence="4 14" id="KW-0663">Pyridoxal phosphate</keyword>
<dbReference type="RefSeq" id="WP_016390111.1">
    <property type="nucleotide sequence ID" value="NZ_KE646806.1"/>
</dbReference>
<dbReference type="InterPro" id="IPR018300">
    <property type="entry name" value="Aminotrans_IV_CS"/>
</dbReference>
<dbReference type="NCBIfam" id="TIGR03461">
    <property type="entry name" value="pabC_Proteo"/>
    <property type="match status" value="1"/>
</dbReference>
<dbReference type="CDD" id="cd01559">
    <property type="entry name" value="ADCL_like"/>
    <property type="match status" value="1"/>
</dbReference>
<sequence length="285" mass="31621">MDKTLINGQYGDSINASDRGLQYGDGLFETILVEFGCPCYLEEHLQRLQKGCEVLGFPPLNKDILEREIFQLIETNQCGVIKLLISRGVGKRGFLPPKNPNVTRLVSFSATKATVKNPLLSLDLVLCHTQLSRQPLLAGLKHLNQLERVLARSEFGDTVSTEGLMLDVEGVVIEGTMSNIFIVSKGVLMTPTLENAGVRGIIRDYLIAQATQEGMDCREMELSVENVIDADEVFMTNSLMPIRAIKQLRIDDKAFIKEVGPYAHWALDSVLADIQHQVDQHAGKN</sequence>
<evidence type="ECO:0000256" key="9">
    <source>
        <dbReference type="ARBA" id="ARBA00049529"/>
    </source>
</evidence>
<dbReference type="FunFam" id="3.20.10.10:FF:000002">
    <property type="entry name" value="D-alanine aminotransferase"/>
    <property type="match status" value="1"/>
</dbReference>
<reference evidence="15 16" key="1">
    <citation type="journal article" date="2013" name="Genome Announc.">
        <title>Genome Sequence of the Pyrene- and Fluoranthene-Degrading Bacterium Cycloclasticus sp. Strain PY97M.</title>
        <authorList>
            <person name="Cui Z."/>
            <person name="Xu G."/>
            <person name="Li Q."/>
            <person name="Gao W."/>
            <person name="Zheng L."/>
        </authorList>
    </citation>
    <scope>NUCLEOTIDE SEQUENCE [LARGE SCALE GENOMIC DNA]</scope>
    <source>
        <strain evidence="15 16">PY97M</strain>
    </source>
</reference>
<dbReference type="InterPro" id="IPR043131">
    <property type="entry name" value="BCAT-like_N"/>
</dbReference>
<dbReference type="InterPro" id="IPR043132">
    <property type="entry name" value="BCAT-like_C"/>
</dbReference>
<dbReference type="GO" id="GO:0008696">
    <property type="term" value="F:4-amino-4-deoxychorismate lyase activity"/>
    <property type="evidence" value="ECO:0007669"/>
    <property type="project" value="UniProtKB-UniRule"/>
</dbReference>
<evidence type="ECO:0000256" key="5">
    <source>
        <dbReference type="ARBA" id="ARBA00022909"/>
    </source>
</evidence>
<dbReference type="Gene3D" id="3.30.470.10">
    <property type="match status" value="1"/>
</dbReference>
<name>A0AB33Z3B6_9GAMM</name>
<evidence type="ECO:0000256" key="11">
    <source>
        <dbReference type="ARBA" id="ARBA00069174"/>
    </source>
</evidence>
<dbReference type="EC" id="4.1.3.38" evidence="8 12"/>